<dbReference type="PROSITE" id="PS50850">
    <property type="entry name" value="MFS"/>
    <property type="match status" value="1"/>
</dbReference>
<organism evidence="6 7">
    <name type="scientific">Novosphingobium anseongense</name>
    <dbReference type="NCBI Taxonomy" id="3133436"/>
    <lineage>
        <taxon>Bacteria</taxon>
        <taxon>Pseudomonadati</taxon>
        <taxon>Pseudomonadota</taxon>
        <taxon>Alphaproteobacteria</taxon>
        <taxon>Sphingomonadales</taxon>
        <taxon>Sphingomonadaceae</taxon>
        <taxon>Novosphingobium</taxon>
    </lineage>
</organism>
<accession>A0ABU8RQD0</accession>
<dbReference type="RefSeq" id="WP_339585148.1">
    <property type="nucleotide sequence ID" value="NZ_JBBHJZ010000001.1"/>
</dbReference>
<sequence length="425" mass="44796">MSGTGPTAAQEWKQHWTLVLASAIGFGFFSVMLSTVGLFMEPVSAEFGWSRTFYSSGASIATIMTALLSPFFGVLIDRYGSRKLALPGVLLTLASMLLFGFTNGEAWQWVALWVFFGAAAVTIKSTIWSAAVLGVFERSRGLALGLTMAGTALSQVIVPPLGNWLITEFGWRAAYVWLGLGWGSITFVLCLFFFFDIHDAAARRHAKAGTVASAADAVDLPGLTVREGARDWALWRVGISNFVVMLLTQGLAAHLIPILTDAGVSRGNAALLSSLGGIAGIVGKLITGALLDRYKPNWIGGLTLGAAALTFAALMDGVRSPALIVFALIVNGYAAGTKTQITGFLTASYGGMKSFGVIYGVMAALMALAAGMGPLAAGRVYDVFGGYEWFLLAGAIGCTLGGLMIISLPAYPKWEKKEPEAEAFA</sequence>
<reference evidence="6 7" key="1">
    <citation type="submission" date="2024-03" db="EMBL/GenBank/DDBJ databases">
        <authorList>
            <person name="Jo J.-H."/>
        </authorList>
    </citation>
    <scope>NUCLEOTIDE SEQUENCE [LARGE SCALE GENOMIC DNA]</scope>
    <source>
        <strain evidence="6 7">PS1R-30</strain>
    </source>
</reference>
<protein>
    <submittedName>
        <fullName evidence="6">MFS transporter</fullName>
    </submittedName>
</protein>
<keyword evidence="2 4" id="KW-1133">Transmembrane helix</keyword>
<dbReference type="SUPFAM" id="SSF103473">
    <property type="entry name" value="MFS general substrate transporter"/>
    <property type="match status" value="1"/>
</dbReference>
<dbReference type="InterPro" id="IPR011701">
    <property type="entry name" value="MFS"/>
</dbReference>
<dbReference type="InterPro" id="IPR036259">
    <property type="entry name" value="MFS_trans_sf"/>
</dbReference>
<dbReference type="InterPro" id="IPR020846">
    <property type="entry name" value="MFS_dom"/>
</dbReference>
<feature type="transmembrane region" description="Helical" evidence="4">
    <location>
        <begin position="52"/>
        <end position="72"/>
    </location>
</feature>
<feature type="transmembrane region" description="Helical" evidence="4">
    <location>
        <begin position="233"/>
        <end position="257"/>
    </location>
</feature>
<dbReference type="EMBL" id="JBBHJZ010000001">
    <property type="protein sequence ID" value="MEJ5975181.1"/>
    <property type="molecule type" value="Genomic_DNA"/>
</dbReference>
<feature type="transmembrane region" description="Helical" evidence="4">
    <location>
        <begin position="269"/>
        <end position="291"/>
    </location>
</feature>
<feature type="transmembrane region" description="Helical" evidence="4">
    <location>
        <begin position="110"/>
        <end position="135"/>
    </location>
</feature>
<evidence type="ECO:0000256" key="2">
    <source>
        <dbReference type="ARBA" id="ARBA00022989"/>
    </source>
</evidence>
<dbReference type="Proteomes" id="UP001361239">
    <property type="component" value="Unassembled WGS sequence"/>
</dbReference>
<evidence type="ECO:0000256" key="1">
    <source>
        <dbReference type="ARBA" id="ARBA00022692"/>
    </source>
</evidence>
<dbReference type="InterPro" id="IPR050327">
    <property type="entry name" value="Proton-linked_MCT"/>
</dbReference>
<keyword evidence="7" id="KW-1185">Reference proteome</keyword>
<feature type="transmembrane region" description="Helical" evidence="4">
    <location>
        <begin position="142"/>
        <end position="162"/>
    </location>
</feature>
<feature type="transmembrane region" description="Helical" evidence="4">
    <location>
        <begin position="18"/>
        <end position="40"/>
    </location>
</feature>
<dbReference type="PANTHER" id="PTHR11360">
    <property type="entry name" value="MONOCARBOXYLATE TRANSPORTER"/>
    <property type="match status" value="1"/>
</dbReference>
<feature type="transmembrane region" description="Helical" evidence="4">
    <location>
        <begin position="174"/>
        <end position="195"/>
    </location>
</feature>
<gene>
    <name evidence="6" type="ORF">WG901_00910</name>
</gene>
<proteinExistence type="predicted"/>
<evidence type="ECO:0000256" key="3">
    <source>
        <dbReference type="ARBA" id="ARBA00023136"/>
    </source>
</evidence>
<name>A0ABU8RQD0_9SPHN</name>
<keyword evidence="1 4" id="KW-0812">Transmembrane</keyword>
<feature type="transmembrane region" description="Helical" evidence="4">
    <location>
        <begin position="298"/>
        <end position="314"/>
    </location>
</feature>
<evidence type="ECO:0000259" key="5">
    <source>
        <dbReference type="PROSITE" id="PS50850"/>
    </source>
</evidence>
<feature type="transmembrane region" description="Helical" evidence="4">
    <location>
        <begin position="320"/>
        <end position="336"/>
    </location>
</feature>
<evidence type="ECO:0000313" key="6">
    <source>
        <dbReference type="EMBL" id="MEJ5975181.1"/>
    </source>
</evidence>
<evidence type="ECO:0000256" key="4">
    <source>
        <dbReference type="SAM" id="Phobius"/>
    </source>
</evidence>
<dbReference type="Gene3D" id="1.20.1250.20">
    <property type="entry name" value="MFS general substrate transporter like domains"/>
    <property type="match status" value="2"/>
</dbReference>
<feature type="domain" description="Major facilitator superfamily (MFS) profile" evidence="5">
    <location>
        <begin position="18"/>
        <end position="413"/>
    </location>
</feature>
<dbReference type="PANTHER" id="PTHR11360:SF290">
    <property type="entry name" value="MONOCARBOXYLATE MFS PERMEASE"/>
    <property type="match status" value="1"/>
</dbReference>
<dbReference type="Pfam" id="PF07690">
    <property type="entry name" value="MFS_1"/>
    <property type="match status" value="1"/>
</dbReference>
<comment type="caution">
    <text evidence="6">The sequence shown here is derived from an EMBL/GenBank/DDBJ whole genome shotgun (WGS) entry which is preliminary data.</text>
</comment>
<evidence type="ECO:0000313" key="7">
    <source>
        <dbReference type="Proteomes" id="UP001361239"/>
    </source>
</evidence>
<feature type="transmembrane region" description="Helical" evidence="4">
    <location>
        <begin position="389"/>
        <end position="411"/>
    </location>
</feature>
<keyword evidence="3 4" id="KW-0472">Membrane</keyword>
<feature type="transmembrane region" description="Helical" evidence="4">
    <location>
        <begin position="357"/>
        <end position="377"/>
    </location>
</feature>
<feature type="transmembrane region" description="Helical" evidence="4">
    <location>
        <begin position="84"/>
        <end position="104"/>
    </location>
</feature>